<keyword evidence="8" id="KW-0521">NADP</keyword>
<comment type="subunit">
    <text evidence="7">Homodimer.</text>
</comment>
<keyword evidence="5" id="KW-1015">Disulfide bond</keyword>
<keyword evidence="3 7" id="KW-0274">FAD</keyword>
<dbReference type="Proteomes" id="UP000294380">
    <property type="component" value="Chromosome"/>
</dbReference>
<evidence type="ECO:0000256" key="8">
    <source>
        <dbReference type="RuleBase" id="RU003881"/>
    </source>
</evidence>
<dbReference type="PRINTS" id="PR00368">
    <property type="entry name" value="FADPNR"/>
</dbReference>
<evidence type="ECO:0000256" key="5">
    <source>
        <dbReference type="ARBA" id="ARBA00023157"/>
    </source>
</evidence>
<accession>A0A451D5J3</accession>
<name>A0A451D5J3_9GAMM</name>
<dbReference type="PRINTS" id="PR00469">
    <property type="entry name" value="PNDRDTASEII"/>
</dbReference>
<evidence type="ECO:0000259" key="9">
    <source>
        <dbReference type="Pfam" id="PF07992"/>
    </source>
</evidence>
<dbReference type="RefSeq" id="WP_420022475.1">
    <property type="nucleotide sequence ID" value="NZ_LR217707.1"/>
</dbReference>
<sequence>MKKMNKKYTKLVIMGSGPAGYTSAIYAARSNINTILITGPQPGGQLIKTNEIENWPGDYNNISGINLMDRMLHHVNKFSVNVIHDIIESVNFKNRPFELNGQENNYFSDAVIIATGSYTKLLNISSENLYMGKGISTCAICDGFFFKNQFIAVIGGGNSAIEETIYLSNIAKKVHLIHRRDQFRADKILIDRLHEIIKKNKNIIIHFNSIIQDILGDKKEIKQIKIYSKQEDKTIYLDISGLFIAIGHIPNSKIFSKYIDITNNYVKISCNHNTMKTQTNIPGIFAAGDVSDHIYKQAITAAASGCMAAIDAEKYLNNHV</sequence>
<gene>
    <name evidence="10" type="primary">trxB</name>
    <name evidence="10" type="ORF">BUCIKOCA2762_205</name>
</gene>
<dbReference type="PANTHER" id="PTHR48105">
    <property type="entry name" value="THIOREDOXIN REDUCTASE 1-RELATED-RELATED"/>
    <property type="match status" value="1"/>
</dbReference>
<dbReference type="InterPro" id="IPR050097">
    <property type="entry name" value="Ferredoxin-NADP_redctase_2"/>
</dbReference>
<dbReference type="SUPFAM" id="SSF51905">
    <property type="entry name" value="FAD/NAD(P)-binding domain"/>
    <property type="match status" value="1"/>
</dbReference>
<proteinExistence type="inferred from homology"/>
<protein>
    <recommendedName>
        <fullName evidence="7">Thioredoxin reductase</fullName>
        <ecNumber evidence="7">1.8.1.9</ecNumber>
    </recommendedName>
</protein>
<dbReference type="InterPro" id="IPR008255">
    <property type="entry name" value="Pyr_nucl-diS_OxRdtase_2_AS"/>
</dbReference>
<dbReference type="GO" id="GO:0004791">
    <property type="term" value="F:thioredoxin-disulfide reductase (NADPH) activity"/>
    <property type="evidence" value="ECO:0007669"/>
    <property type="project" value="UniProtKB-UniRule"/>
</dbReference>
<evidence type="ECO:0000256" key="6">
    <source>
        <dbReference type="ARBA" id="ARBA00023284"/>
    </source>
</evidence>
<dbReference type="AlphaFoldDB" id="A0A451D5J3"/>
<dbReference type="Pfam" id="PF07992">
    <property type="entry name" value="Pyr_redox_2"/>
    <property type="match status" value="1"/>
</dbReference>
<evidence type="ECO:0000256" key="1">
    <source>
        <dbReference type="ARBA" id="ARBA00009333"/>
    </source>
</evidence>
<evidence type="ECO:0000256" key="2">
    <source>
        <dbReference type="ARBA" id="ARBA00022630"/>
    </source>
</evidence>
<comment type="catalytic activity">
    <reaction evidence="7">
        <text>[thioredoxin]-dithiol + NADP(+) = [thioredoxin]-disulfide + NADPH + H(+)</text>
        <dbReference type="Rhea" id="RHEA:20345"/>
        <dbReference type="Rhea" id="RHEA-COMP:10698"/>
        <dbReference type="Rhea" id="RHEA-COMP:10700"/>
        <dbReference type="ChEBI" id="CHEBI:15378"/>
        <dbReference type="ChEBI" id="CHEBI:29950"/>
        <dbReference type="ChEBI" id="CHEBI:50058"/>
        <dbReference type="ChEBI" id="CHEBI:57783"/>
        <dbReference type="ChEBI" id="CHEBI:58349"/>
        <dbReference type="EC" id="1.8.1.9"/>
    </reaction>
</comment>
<dbReference type="GO" id="GO:0005737">
    <property type="term" value="C:cytoplasm"/>
    <property type="evidence" value="ECO:0007669"/>
    <property type="project" value="InterPro"/>
</dbReference>
<dbReference type="InterPro" id="IPR036188">
    <property type="entry name" value="FAD/NAD-bd_sf"/>
</dbReference>
<dbReference type="GO" id="GO:0019430">
    <property type="term" value="P:removal of superoxide radicals"/>
    <property type="evidence" value="ECO:0007669"/>
    <property type="project" value="UniProtKB-UniRule"/>
</dbReference>
<feature type="domain" description="FAD/NAD(P)-binding" evidence="9">
    <location>
        <begin position="10"/>
        <end position="305"/>
    </location>
</feature>
<evidence type="ECO:0000313" key="11">
    <source>
        <dbReference type="Proteomes" id="UP000294380"/>
    </source>
</evidence>
<evidence type="ECO:0000256" key="4">
    <source>
        <dbReference type="ARBA" id="ARBA00023002"/>
    </source>
</evidence>
<keyword evidence="6 7" id="KW-0676">Redox-active center</keyword>
<dbReference type="Gene3D" id="3.50.50.60">
    <property type="entry name" value="FAD/NAD(P)-binding domain"/>
    <property type="match status" value="2"/>
</dbReference>
<dbReference type="PROSITE" id="PS00573">
    <property type="entry name" value="PYRIDINE_REDOX_2"/>
    <property type="match status" value="1"/>
</dbReference>
<comment type="similarity">
    <text evidence="1 7">Belongs to the class-II pyridine nucleotide-disulfide oxidoreductase family.</text>
</comment>
<organism evidence="10 11">
    <name type="scientific">Buchnera aphidicola</name>
    <name type="common">Cinara kochiana kochiana</name>
    <dbReference type="NCBI Taxonomy" id="2518976"/>
    <lineage>
        <taxon>Bacteria</taxon>
        <taxon>Pseudomonadati</taxon>
        <taxon>Pseudomonadota</taxon>
        <taxon>Gammaproteobacteria</taxon>
        <taxon>Enterobacterales</taxon>
        <taxon>Erwiniaceae</taxon>
        <taxon>Buchnera</taxon>
    </lineage>
</organism>
<dbReference type="InterPro" id="IPR005982">
    <property type="entry name" value="Thioredox_Rdtase"/>
</dbReference>
<dbReference type="NCBIfam" id="TIGR01292">
    <property type="entry name" value="TRX_reduct"/>
    <property type="match status" value="1"/>
</dbReference>
<evidence type="ECO:0000256" key="3">
    <source>
        <dbReference type="ARBA" id="ARBA00022827"/>
    </source>
</evidence>
<keyword evidence="4 7" id="KW-0560">Oxidoreductase</keyword>
<comment type="cofactor">
    <cofactor evidence="8">
        <name>FAD</name>
        <dbReference type="ChEBI" id="CHEBI:57692"/>
    </cofactor>
    <text evidence="8">Binds 1 FAD per subunit.</text>
</comment>
<evidence type="ECO:0000313" key="10">
    <source>
        <dbReference type="EMBL" id="VFP81119.1"/>
    </source>
</evidence>
<dbReference type="EC" id="1.8.1.9" evidence="7"/>
<keyword evidence="2 7" id="KW-0285">Flavoprotein</keyword>
<reference evidence="10 11" key="1">
    <citation type="submission" date="2019-02" db="EMBL/GenBank/DDBJ databases">
        <authorList>
            <person name="Manzano-Marin A."/>
            <person name="Manzano-Marin A."/>
        </authorList>
    </citation>
    <scope>NUCLEOTIDE SEQUENCE [LARGE SCALE GENOMIC DNA]</scope>
    <source>
        <strain evidence="10 11">BuCikochiana</strain>
    </source>
</reference>
<evidence type="ECO:0000256" key="7">
    <source>
        <dbReference type="RuleBase" id="RU003880"/>
    </source>
</evidence>
<dbReference type="InterPro" id="IPR023753">
    <property type="entry name" value="FAD/NAD-binding_dom"/>
</dbReference>
<dbReference type="EMBL" id="LR217707">
    <property type="protein sequence ID" value="VFP81119.1"/>
    <property type="molecule type" value="Genomic_DNA"/>
</dbReference>